<evidence type="ECO:0000313" key="9">
    <source>
        <dbReference type="EMBL" id="QTU84522.1"/>
    </source>
</evidence>
<accession>A0A9E6MR89</accession>
<dbReference type="Proteomes" id="UP000636394">
    <property type="component" value="Unassembled WGS sequence"/>
</dbReference>
<evidence type="ECO:0000256" key="2">
    <source>
        <dbReference type="ARBA" id="ARBA00022475"/>
    </source>
</evidence>
<feature type="transmembrane region" description="Helical" evidence="6">
    <location>
        <begin position="17"/>
        <end position="37"/>
    </location>
</feature>
<keyword evidence="2" id="KW-1003">Cell membrane</keyword>
<evidence type="ECO:0000256" key="4">
    <source>
        <dbReference type="ARBA" id="ARBA00022989"/>
    </source>
</evidence>
<dbReference type="InterPro" id="IPR003838">
    <property type="entry name" value="ABC3_permease_C"/>
</dbReference>
<reference evidence="8 10" key="1">
    <citation type="submission" date="2019-11" db="EMBL/GenBank/DDBJ databases">
        <title>Eggerthellaceae novel genus isolated from the rectal contents of marmort.</title>
        <authorList>
            <person name="Zhang G."/>
        </authorList>
    </citation>
    <scope>NUCLEOTIDE SEQUENCE [LARGE SCALE GENOMIC DNA]</scope>
    <source>
        <strain evidence="10">zg-886</strain>
        <strain evidence="8">Zg-886</strain>
    </source>
</reference>
<name>A0A9E6MR89_9ACTN</name>
<organism evidence="9 11">
    <name type="scientific">Xiamenia xianingshaonis</name>
    <dbReference type="NCBI Taxonomy" id="2682776"/>
    <lineage>
        <taxon>Bacteria</taxon>
        <taxon>Bacillati</taxon>
        <taxon>Actinomycetota</taxon>
        <taxon>Coriobacteriia</taxon>
        <taxon>Eggerthellales</taxon>
        <taxon>Eggerthellaceae</taxon>
        <taxon>Xiamenia</taxon>
    </lineage>
</organism>
<dbReference type="AlphaFoldDB" id="A0A9E6MR89"/>
<dbReference type="EMBL" id="WPCR01000001">
    <property type="protein sequence ID" value="NHM13399.1"/>
    <property type="molecule type" value="Genomic_DNA"/>
</dbReference>
<protein>
    <submittedName>
        <fullName evidence="9">ABC transporter permease</fullName>
    </submittedName>
    <submittedName>
        <fullName evidence="8">FtsX-like permease family protein</fullName>
    </submittedName>
</protein>
<comment type="subcellular location">
    <subcellularLocation>
        <location evidence="1">Cell membrane</location>
        <topology evidence="1">Multi-pass membrane protein</topology>
    </subcellularLocation>
</comment>
<evidence type="ECO:0000256" key="5">
    <source>
        <dbReference type="ARBA" id="ARBA00023136"/>
    </source>
</evidence>
<feature type="transmembrane region" description="Helical" evidence="6">
    <location>
        <begin position="290"/>
        <end position="314"/>
    </location>
</feature>
<feature type="transmembrane region" description="Helical" evidence="6">
    <location>
        <begin position="105"/>
        <end position="132"/>
    </location>
</feature>
<evidence type="ECO:0000256" key="1">
    <source>
        <dbReference type="ARBA" id="ARBA00004651"/>
    </source>
</evidence>
<dbReference type="PANTHER" id="PTHR46795">
    <property type="entry name" value="ABC TRANSPORTER PERMEASE-RELATED-RELATED"/>
    <property type="match status" value="1"/>
</dbReference>
<feature type="transmembrane region" description="Helical" evidence="6">
    <location>
        <begin position="57"/>
        <end position="84"/>
    </location>
</feature>
<dbReference type="Proteomes" id="UP000671910">
    <property type="component" value="Chromosome"/>
</dbReference>
<dbReference type="InterPro" id="IPR052536">
    <property type="entry name" value="ABC-4_Integral_Memb_Prot"/>
</dbReference>
<dbReference type="Pfam" id="PF02687">
    <property type="entry name" value="FtsX"/>
    <property type="match status" value="1"/>
</dbReference>
<dbReference type="EMBL" id="CP072829">
    <property type="protein sequence ID" value="QTU84522.1"/>
    <property type="molecule type" value="Genomic_DNA"/>
</dbReference>
<keyword evidence="4 6" id="KW-1133">Transmembrane helix</keyword>
<dbReference type="PANTHER" id="PTHR46795:SF3">
    <property type="entry name" value="ABC TRANSPORTER PERMEASE"/>
    <property type="match status" value="1"/>
</dbReference>
<evidence type="ECO:0000313" key="8">
    <source>
        <dbReference type="EMBL" id="NHM13399.1"/>
    </source>
</evidence>
<proteinExistence type="predicted"/>
<feature type="transmembrane region" description="Helical" evidence="6">
    <location>
        <begin position="692"/>
        <end position="713"/>
    </location>
</feature>
<feature type="transmembrane region" description="Helical" evidence="6">
    <location>
        <begin position="237"/>
        <end position="263"/>
    </location>
</feature>
<dbReference type="GO" id="GO:0005886">
    <property type="term" value="C:plasma membrane"/>
    <property type="evidence" value="ECO:0007669"/>
    <property type="project" value="UniProtKB-SubCell"/>
</dbReference>
<sequence length="729" mass="79088">MLLKLALRNIRRSVRDYAVYFVTLVMGVAVFYAFNSIGSQSVLFDLESSAAEKTFDMVTYFMGLFSVVVACVLAFLVIYANRFLIRRRRHEFGMYFMLGMRGREVSFIVIVETVVVGLVSLAVGLAVGFALSQGLSFATASLFAIPMTRYQFVFSSDALAATLACFVVLFVLVGLFNLVTVGRTKLIDLFTAHVRNERNVVRNPWVCLVGFVASIGILAVAYDRCIKNGLVMFDEQFLLATVLMLVGTLLLFWSLAGFVIAVLTRARGVYLRGLVPFTVRQIASKVNTAFLSLWVVCVMLFFAITTFSCGMGLVQAFTDGAEAANPYDATLSAQIIGEVEGDASSQDARARYLEENYPELYAEATAADWDLGAYLSEHVPGFSDAVSQWAQVDTYEVAGLTFGDLIDAAGLEDAALGREDVRDSMRTQQVQVSGVSQVNDALALQGLDLLNLEENQMLLANNADISAQAAQALAESGVACTVGGRELTMRPEVADFQIQDHMMEATIMLIVVPDDVVEALRDEGAIPWTSVLDVSYVEAGAAGDAALSEALAKAYPTGTELPGSLGEGYASGEVSYERTLWPVSQVITRQDMMDQGSSLRMLITFLAIYIGFVLLITTAAVLAIQQLSEASDSEARYRMLSRLGCDASMLNRSLFVQVLVYFLAPLVVAACHSACAIVAMRETLFSAFGIDATSSIVAAALFTAAVYGVYFLVTYFASRSLVRQAVAVR</sequence>
<evidence type="ECO:0000259" key="7">
    <source>
        <dbReference type="Pfam" id="PF02687"/>
    </source>
</evidence>
<evidence type="ECO:0000256" key="6">
    <source>
        <dbReference type="SAM" id="Phobius"/>
    </source>
</evidence>
<dbReference type="RefSeq" id="WP_166338202.1">
    <property type="nucleotide sequence ID" value="NZ_CP072829.1"/>
</dbReference>
<keyword evidence="10" id="KW-1185">Reference proteome</keyword>
<reference evidence="9" key="2">
    <citation type="submission" date="2021-04" db="EMBL/GenBank/DDBJ databases">
        <title>Novel species in family Eggerthellaceae.</title>
        <authorList>
            <person name="Zhang G."/>
        </authorList>
    </citation>
    <scope>NUCLEOTIDE SEQUENCE</scope>
    <source>
        <strain evidence="9">Zg-886</strain>
    </source>
</reference>
<evidence type="ECO:0000256" key="3">
    <source>
        <dbReference type="ARBA" id="ARBA00022692"/>
    </source>
</evidence>
<feature type="transmembrane region" description="Helical" evidence="6">
    <location>
        <begin position="658"/>
        <end position="680"/>
    </location>
</feature>
<keyword evidence="3 6" id="KW-0812">Transmembrane</keyword>
<feature type="transmembrane region" description="Helical" evidence="6">
    <location>
        <begin position="601"/>
        <end position="624"/>
    </location>
</feature>
<dbReference type="KEGG" id="ebz:J7S26_00900"/>
<evidence type="ECO:0000313" key="11">
    <source>
        <dbReference type="Proteomes" id="UP000671910"/>
    </source>
</evidence>
<gene>
    <name evidence="8" type="ORF">GMI68_01200</name>
    <name evidence="9" type="ORF">J7S26_00900</name>
</gene>
<feature type="domain" description="ABC3 transporter permease C-terminal" evidence="7">
    <location>
        <begin position="64"/>
        <end position="177"/>
    </location>
</feature>
<feature type="transmembrane region" description="Helical" evidence="6">
    <location>
        <begin position="200"/>
        <end position="222"/>
    </location>
</feature>
<keyword evidence="5 6" id="KW-0472">Membrane</keyword>
<feature type="transmembrane region" description="Helical" evidence="6">
    <location>
        <begin position="152"/>
        <end position="179"/>
    </location>
</feature>
<evidence type="ECO:0000313" key="10">
    <source>
        <dbReference type="Proteomes" id="UP000636394"/>
    </source>
</evidence>